<evidence type="ECO:0000313" key="6">
    <source>
        <dbReference type="Proteomes" id="UP001159405"/>
    </source>
</evidence>
<comment type="similarity">
    <text evidence="2">Belongs to the HMG-CoA reductase family.</text>
</comment>
<proteinExistence type="inferred from homology"/>
<dbReference type="InterPro" id="IPR023076">
    <property type="entry name" value="HMG_CoA_Rdtase_CS"/>
</dbReference>
<dbReference type="SUPFAM" id="SSF55035">
    <property type="entry name" value="NAD-binding domain of HMG-CoA reductase"/>
    <property type="match status" value="1"/>
</dbReference>
<reference evidence="5 6" key="1">
    <citation type="submission" date="2022-05" db="EMBL/GenBank/DDBJ databases">
        <authorList>
            <consortium name="Genoscope - CEA"/>
            <person name="William W."/>
        </authorList>
    </citation>
    <scope>NUCLEOTIDE SEQUENCE [LARGE SCALE GENOMIC DNA]</scope>
</reference>
<dbReference type="InterPro" id="IPR009023">
    <property type="entry name" value="HMG_CoA_Rdtase_NAD(P)-bd_sf"/>
</dbReference>
<dbReference type="EC" id="1.1.1.34" evidence="3"/>
<evidence type="ECO:0000256" key="2">
    <source>
        <dbReference type="ARBA" id="ARBA00007661"/>
    </source>
</evidence>
<protein>
    <recommendedName>
        <fullName evidence="3">hydroxymethylglutaryl-CoA reductase (NADPH)</fullName>
        <ecNumber evidence="3">1.1.1.34</ecNumber>
    </recommendedName>
</protein>
<gene>
    <name evidence="5" type="ORF">PLOB_00050156</name>
</gene>
<evidence type="ECO:0000313" key="5">
    <source>
        <dbReference type="EMBL" id="CAH3154749.1"/>
    </source>
</evidence>
<organism evidence="5 6">
    <name type="scientific">Porites lobata</name>
    <dbReference type="NCBI Taxonomy" id="104759"/>
    <lineage>
        <taxon>Eukaryota</taxon>
        <taxon>Metazoa</taxon>
        <taxon>Cnidaria</taxon>
        <taxon>Anthozoa</taxon>
        <taxon>Hexacorallia</taxon>
        <taxon>Scleractinia</taxon>
        <taxon>Fungiina</taxon>
        <taxon>Poritidae</taxon>
        <taxon>Porites</taxon>
    </lineage>
</organism>
<comment type="pathway">
    <text evidence="1">Metabolic intermediate biosynthesis; (R)-mevalonate biosynthesis; (R)-mevalonate from acetyl-CoA: step 3/3.</text>
</comment>
<dbReference type="PROSITE" id="PS00318">
    <property type="entry name" value="HMG_COA_REDUCTASE_2"/>
    <property type="match status" value="1"/>
</dbReference>
<sequence length="415" mass="45535">MLVMLVKPADISPHECASTFFPTGLRTFLDICRVQSLVEYPAHRIASRSWTLQVLQVKESVFIKWEKADLNQQYAILPTKCNELCNIAANSKYVTLKMTGVPSKHVWCGGASARVIQRRIMRTPHFVTDSMQQAQGLSSWLISHFEELKSKASEVSKHCKLIGLEPWFVGRNLLMEFVYDSADAAGQNGVTITTWHACQWALKQIAKEQPDINIREFYIETKFSGDKNAVAKNYIKGRGLEVQAEAYVTESVLQNVLKVDSSTLYKAFHALQMAAQRSGSYGVNQCVSNTIAGISAATGQDLASVHESSWAVFDVTVERNIKVAAGVESNEEYEPGIYASLVIPALLIGTVGGGTGTPTAKESLNMIGCFGKGRIYRSAEIIASFALAMELSTLSAIASGQFASAHNRLGRNRPE</sequence>
<dbReference type="InterPro" id="IPR002202">
    <property type="entry name" value="HMG_CoA_Rdtase"/>
</dbReference>
<dbReference type="PANTHER" id="PTHR10572">
    <property type="entry name" value="3-HYDROXY-3-METHYLGLUTARYL-COENZYME A REDUCTASE"/>
    <property type="match status" value="1"/>
</dbReference>
<name>A0ABN8Q0L2_9CNID</name>
<dbReference type="InterPro" id="IPR023074">
    <property type="entry name" value="HMG_CoA_Rdtase_cat_sf"/>
</dbReference>
<evidence type="ECO:0000256" key="1">
    <source>
        <dbReference type="ARBA" id="ARBA00005084"/>
    </source>
</evidence>
<dbReference type="InterPro" id="IPR009029">
    <property type="entry name" value="HMG_CoA_Rdtase_sub-bd_dom_sf"/>
</dbReference>
<evidence type="ECO:0000256" key="4">
    <source>
        <dbReference type="ARBA" id="ARBA00023002"/>
    </source>
</evidence>
<dbReference type="Gene3D" id="3.30.70.420">
    <property type="entry name" value="Hydroxymethylglutaryl-CoA reductase, class I/II, NAD/NADP-binding domain"/>
    <property type="match status" value="1"/>
</dbReference>
<comment type="caution">
    <text evidence="5">The sequence shown here is derived from an EMBL/GenBank/DDBJ whole genome shotgun (WGS) entry which is preliminary data.</text>
</comment>
<dbReference type="Proteomes" id="UP001159405">
    <property type="component" value="Unassembled WGS sequence"/>
</dbReference>
<keyword evidence="4" id="KW-0560">Oxidoreductase</keyword>
<dbReference type="PANTHER" id="PTHR10572:SF24">
    <property type="entry name" value="3-HYDROXY-3-METHYLGLUTARYL-COENZYME A REDUCTASE"/>
    <property type="match status" value="1"/>
</dbReference>
<dbReference type="EMBL" id="CALNXK010000099">
    <property type="protein sequence ID" value="CAH3154749.1"/>
    <property type="molecule type" value="Genomic_DNA"/>
</dbReference>
<dbReference type="PRINTS" id="PR00071">
    <property type="entry name" value="HMGCOARDTASE"/>
</dbReference>
<dbReference type="Pfam" id="PF00368">
    <property type="entry name" value="HMG-CoA_red"/>
    <property type="match status" value="1"/>
</dbReference>
<keyword evidence="6" id="KW-1185">Reference proteome</keyword>
<dbReference type="SUPFAM" id="SSF56542">
    <property type="entry name" value="Substrate-binding domain of HMG-CoA reductase"/>
    <property type="match status" value="1"/>
</dbReference>
<evidence type="ECO:0000256" key="3">
    <source>
        <dbReference type="ARBA" id="ARBA00012999"/>
    </source>
</evidence>
<accession>A0ABN8Q0L2</accession>
<dbReference type="Gene3D" id="3.90.770.10">
    <property type="entry name" value="3-hydroxy-3-methylglutaryl-coenzyme A Reductase, Chain A, domain 2"/>
    <property type="match status" value="1"/>
</dbReference>
<dbReference type="PROSITE" id="PS50065">
    <property type="entry name" value="HMG_COA_REDUCTASE_4"/>
    <property type="match status" value="1"/>
</dbReference>